<dbReference type="EMBL" id="BQNB010012725">
    <property type="protein sequence ID" value="GJT07121.1"/>
    <property type="molecule type" value="Genomic_DNA"/>
</dbReference>
<sequence length="216" mass="24442">MKKKVVEVDLDQFKITKIDKMVKKTQEDLDKLMNQDQDKEKEKKDGEPVVFDNQMLAKIDKHATMMMKRKAEDDDEETAAVSFTGYRFSLNKTFAVYETTSPRYDLRWKPTGRIFKSVGLRWIPTGKLFDSCTSKVDSEPPHGSNVDISNIHECKQTLDVSAGTSINVQKAQSLDVSAGTSNLSAGTSFNPKKEELRVWLLKRLISHKPGLQGILT</sequence>
<reference evidence="2" key="2">
    <citation type="submission" date="2022-01" db="EMBL/GenBank/DDBJ databases">
        <authorList>
            <person name="Yamashiro T."/>
            <person name="Shiraishi A."/>
            <person name="Satake H."/>
            <person name="Nakayama K."/>
        </authorList>
    </citation>
    <scope>NUCLEOTIDE SEQUENCE</scope>
</reference>
<dbReference type="Proteomes" id="UP001151760">
    <property type="component" value="Unassembled WGS sequence"/>
</dbReference>
<protein>
    <submittedName>
        <fullName evidence="2">Uncharacterized protein</fullName>
    </submittedName>
</protein>
<comment type="caution">
    <text evidence="2">The sequence shown here is derived from an EMBL/GenBank/DDBJ whole genome shotgun (WGS) entry which is preliminary data.</text>
</comment>
<name>A0ABQ5AXS0_9ASTR</name>
<proteinExistence type="predicted"/>
<organism evidence="2 3">
    <name type="scientific">Tanacetum coccineum</name>
    <dbReference type="NCBI Taxonomy" id="301880"/>
    <lineage>
        <taxon>Eukaryota</taxon>
        <taxon>Viridiplantae</taxon>
        <taxon>Streptophyta</taxon>
        <taxon>Embryophyta</taxon>
        <taxon>Tracheophyta</taxon>
        <taxon>Spermatophyta</taxon>
        <taxon>Magnoliopsida</taxon>
        <taxon>eudicotyledons</taxon>
        <taxon>Gunneridae</taxon>
        <taxon>Pentapetalae</taxon>
        <taxon>asterids</taxon>
        <taxon>campanulids</taxon>
        <taxon>Asterales</taxon>
        <taxon>Asteraceae</taxon>
        <taxon>Asteroideae</taxon>
        <taxon>Anthemideae</taxon>
        <taxon>Anthemidinae</taxon>
        <taxon>Tanacetum</taxon>
    </lineage>
</organism>
<evidence type="ECO:0000313" key="3">
    <source>
        <dbReference type="Proteomes" id="UP001151760"/>
    </source>
</evidence>
<keyword evidence="1" id="KW-0175">Coiled coil</keyword>
<gene>
    <name evidence="2" type="ORF">Tco_0841583</name>
</gene>
<feature type="coiled-coil region" evidence="1">
    <location>
        <begin position="15"/>
        <end position="42"/>
    </location>
</feature>
<keyword evidence="3" id="KW-1185">Reference proteome</keyword>
<evidence type="ECO:0000256" key="1">
    <source>
        <dbReference type="SAM" id="Coils"/>
    </source>
</evidence>
<evidence type="ECO:0000313" key="2">
    <source>
        <dbReference type="EMBL" id="GJT07121.1"/>
    </source>
</evidence>
<accession>A0ABQ5AXS0</accession>
<reference evidence="2" key="1">
    <citation type="journal article" date="2022" name="Int. J. Mol. Sci.">
        <title>Draft Genome of Tanacetum Coccineum: Genomic Comparison of Closely Related Tanacetum-Family Plants.</title>
        <authorList>
            <person name="Yamashiro T."/>
            <person name="Shiraishi A."/>
            <person name="Nakayama K."/>
            <person name="Satake H."/>
        </authorList>
    </citation>
    <scope>NUCLEOTIDE SEQUENCE</scope>
</reference>